<dbReference type="GO" id="GO:0016740">
    <property type="term" value="F:transferase activity"/>
    <property type="evidence" value="ECO:0007669"/>
    <property type="project" value="UniProtKB-KW"/>
</dbReference>
<dbReference type="PANTHER" id="PTHR22770:SF42">
    <property type="entry name" value="FINGER PROTEIN (ZIN), PUTATIVE (AFU_ORTHOLOGUE AFUA_4G03910)-RELATED"/>
    <property type="match status" value="1"/>
</dbReference>
<dbReference type="CDD" id="cd16630">
    <property type="entry name" value="RING-HC_RBR_RNF216"/>
    <property type="match status" value="1"/>
</dbReference>
<evidence type="ECO:0000256" key="9">
    <source>
        <dbReference type="SAM" id="Phobius"/>
    </source>
</evidence>
<dbReference type="InterPro" id="IPR047546">
    <property type="entry name" value="Rcat_RBR_RNF216"/>
</dbReference>
<keyword evidence="12" id="KW-1185">Reference proteome</keyword>
<dbReference type="PROSITE" id="PS51873">
    <property type="entry name" value="TRIAD"/>
    <property type="match status" value="1"/>
</dbReference>
<organism evidence="11 12">
    <name type="scientific">Zasmidium cellare ATCC 36951</name>
    <dbReference type="NCBI Taxonomy" id="1080233"/>
    <lineage>
        <taxon>Eukaryota</taxon>
        <taxon>Fungi</taxon>
        <taxon>Dikarya</taxon>
        <taxon>Ascomycota</taxon>
        <taxon>Pezizomycotina</taxon>
        <taxon>Dothideomycetes</taxon>
        <taxon>Dothideomycetidae</taxon>
        <taxon>Mycosphaerellales</taxon>
        <taxon>Mycosphaerellaceae</taxon>
        <taxon>Zasmidium</taxon>
    </lineage>
</organism>
<proteinExistence type="predicted"/>
<evidence type="ECO:0000256" key="5">
    <source>
        <dbReference type="ARBA" id="ARBA00022771"/>
    </source>
</evidence>
<dbReference type="EMBL" id="ML993604">
    <property type="protein sequence ID" value="KAF2164316.1"/>
    <property type="molecule type" value="Genomic_DNA"/>
</dbReference>
<dbReference type="CDD" id="cd20353">
    <property type="entry name" value="Rcat_RBR_RNF216"/>
    <property type="match status" value="1"/>
</dbReference>
<dbReference type="GO" id="GO:0008270">
    <property type="term" value="F:zinc ion binding"/>
    <property type="evidence" value="ECO:0007669"/>
    <property type="project" value="UniProtKB-KW"/>
</dbReference>
<evidence type="ECO:0000256" key="6">
    <source>
        <dbReference type="ARBA" id="ARBA00022786"/>
    </source>
</evidence>
<feature type="domain" description="RING-type" evidence="10">
    <location>
        <begin position="301"/>
        <end position="605"/>
    </location>
</feature>
<feature type="region of interest" description="Disordered" evidence="8">
    <location>
        <begin position="628"/>
        <end position="647"/>
    </location>
</feature>
<keyword evidence="6" id="KW-0833">Ubl conjugation pathway</keyword>
<gene>
    <name evidence="11" type="ORF">M409DRAFT_56597</name>
</gene>
<dbReference type="InterPro" id="IPR051628">
    <property type="entry name" value="LUBAC_E3_Ligases"/>
</dbReference>
<dbReference type="RefSeq" id="XP_033665205.1">
    <property type="nucleotide sequence ID" value="XM_033813343.1"/>
</dbReference>
<evidence type="ECO:0000256" key="1">
    <source>
        <dbReference type="ARBA" id="ARBA00004906"/>
    </source>
</evidence>
<keyword evidence="7" id="KW-0862">Zinc</keyword>
<dbReference type="AlphaFoldDB" id="A0A6A6CFY0"/>
<evidence type="ECO:0000256" key="3">
    <source>
        <dbReference type="ARBA" id="ARBA00022723"/>
    </source>
</evidence>
<dbReference type="Pfam" id="PF26191">
    <property type="entry name" value="RING-HC_RBR_RNF216"/>
    <property type="match status" value="1"/>
</dbReference>
<evidence type="ECO:0000313" key="12">
    <source>
        <dbReference type="Proteomes" id="UP000799537"/>
    </source>
</evidence>
<dbReference type="Pfam" id="PF26112">
    <property type="entry name" value="UBA_RNF216"/>
    <property type="match status" value="1"/>
</dbReference>
<dbReference type="Gene3D" id="1.20.120.1750">
    <property type="match status" value="1"/>
</dbReference>
<dbReference type="InterPro" id="IPR044066">
    <property type="entry name" value="TRIAD_supradom"/>
</dbReference>
<dbReference type="InterPro" id="IPR058758">
    <property type="entry name" value="UBA_RNF216"/>
</dbReference>
<evidence type="ECO:0000259" key="10">
    <source>
        <dbReference type="PROSITE" id="PS51873"/>
    </source>
</evidence>
<evidence type="ECO:0000256" key="2">
    <source>
        <dbReference type="ARBA" id="ARBA00022679"/>
    </source>
</evidence>
<feature type="transmembrane region" description="Helical" evidence="9">
    <location>
        <begin position="447"/>
        <end position="473"/>
    </location>
</feature>
<dbReference type="OrthoDB" id="10009520at2759"/>
<evidence type="ECO:0000256" key="4">
    <source>
        <dbReference type="ARBA" id="ARBA00022737"/>
    </source>
</evidence>
<evidence type="ECO:0000313" key="11">
    <source>
        <dbReference type="EMBL" id="KAF2164316.1"/>
    </source>
</evidence>
<dbReference type="InterPro" id="IPR047544">
    <property type="entry name" value="RING-HC_RBR_RNF216"/>
</dbReference>
<sequence length="676" mass="76769">MDNVPQPRRPWKNKADFFKPFRTAAAANASSSSSTPSYEATPLTAGTGAEVGENISTFFYDPAVFSRDRHIDTEPDLRDLNNALIALVDVFPDVQPEVLREMLLGVSEESRLQVVTEHLVQKKAKWVRGRYRTPASSRKRSDESKKTKSRPAGVQLRLENEDMFRSEAYKKAVKQVLYQEFRSLSHSTIKGVLAEQNFSYMFARPVLQQVASRSWRFSISNFWNKRSQADAHPYIMWQTHGSVDGQAATPAVKRTGSVELDHELYELFVEPIVRRQRQDRILADYTTACEVNEAEAEDAEALFDCECCYSSVSFEKIATCDDGCHYLCLDCIRRTVNEALYGQGWARAADLHKATVRCFAPLSQDCQGSIPSDLVRRSLTQGADNDDAWRDFQARVTTETLLKSGLSLQRCPLCSYAEVDEPPSPRIRHPKAILNHVSTKAPPAFQIMFIALFTLLAIFTLPVLLILALIWILTPLIPPLKAHLQRSLSRIHTHRRGIRFQCQNPTCTHLSCTRCLAPWTDPHICFSNEKQSLRTAIETSTTHAIKRTCPRCLLSFVKSSGCNKLVCNCGYTMCYICRQEITSKEGYGHFCQHFRPNGGRCGECERCDLYGDEDEELVVRRAAEEAERKWREEREGTGDEEGKEGEGQRMIEVLVGGRKVNWWEEWLDWGVDAVVE</sequence>
<keyword evidence="9" id="KW-1133">Transmembrane helix</keyword>
<protein>
    <recommendedName>
        <fullName evidence="10">RING-type domain-containing protein</fullName>
    </recommendedName>
</protein>
<keyword evidence="2" id="KW-0808">Transferase</keyword>
<name>A0A6A6CFY0_ZASCE</name>
<evidence type="ECO:0000256" key="8">
    <source>
        <dbReference type="SAM" id="MobiDB-lite"/>
    </source>
</evidence>
<keyword evidence="5" id="KW-0863">Zinc-finger</keyword>
<comment type="pathway">
    <text evidence="1">Protein modification; protein ubiquitination.</text>
</comment>
<feature type="compositionally biased region" description="Basic and acidic residues" evidence="8">
    <location>
        <begin position="628"/>
        <end position="637"/>
    </location>
</feature>
<dbReference type="Pfam" id="PF26200">
    <property type="entry name" value="Rcat_RNF216"/>
    <property type="match status" value="1"/>
</dbReference>
<dbReference type="Proteomes" id="UP000799537">
    <property type="component" value="Unassembled WGS sequence"/>
</dbReference>
<keyword evidence="4" id="KW-0677">Repeat</keyword>
<keyword evidence="9" id="KW-0472">Membrane</keyword>
<keyword evidence="3" id="KW-0479">Metal-binding</keyword>
<dbReference type="SUPFAM" id="SSF57850">
    <property type="entry name" value="RING/U-box"/>
    <property type="match status" value="1"/>
</dbReference>
<feature type="region of interest" description="Disordered" evidence="8">
    <location>
        <begin position="130"/>
        <end position="153"/>
    </location>
</feature>
<reference evidence="11" key="1">
    <citation type="journal article" date="2020" name="Stud. Mycol.">
        <title>101 Dothideomycetes genomes: a test case for predicting lifestyles and emergence of pathogens.</title>
        <authorList>
            <person name="Haridas S."/>
            <person name="Albert R."/>
            <person name="Binder M."/>
            <person name="Bloem J."/>
            <person name="Labutti K."/>
            <person name="Salamov A."/>
            <person name="Andreopoulos B."/>
            <person name="Baker S."/>
            <person name="Barry K."/>
            <person name="Bills G."/>
            <person name="Bluhm B."/>
            <person name="Cannon C."/>
            <person name="Castanera R."/>
            <person name="Culley D."/>
            <person name="Daum C."/>
            <person name="Ezra D."/>
            <person name="Gonzalez J."/>
            <person name="Henrissat B."/>
            <person name="Kuo A."/>
            <person name="Liang C."/>
            <person name="Lipzen A."/>
            <person name="Lutzoni F."/>
            <person name="Magnuson J."/>
            <person name="Mondo S."/>
            <person name="Nolan M."/>
            <person name="Ohm R."/>
            <person name="Pangilinan J."/>
            <person name="Park H.-J."/>
            <person name="Ramirez L."/>
            <person name="Alfaro M."/>
            <person name="Sun H."/>
            <person name="Tritt A."/>
            <person name="Yoshinaga Y."/>
            <person name="Zwiers L.-H."/>
            <person name="Turgeon B."/>
            <person name="Goodwin S."/>
            <person name="Spatafora J."/>
            <person name="Crous P."/>
            <person name="Grigoriev I."/>
        </authorList>
    </citation>
    <scope>NUCLEOTIDE SEQUENCE</scope>
    <source>
        <strain evidence="11">ATCC 36951</strain>
    </source>
</reference>
<dbReference type="GeneID" id="54566615"/>
<evidence type="ECO:0000256" key="7">
    <source>
        <dbReference type="ARBA" id="ARBA00022833"/>
    </source>
</evidence>
<dbReference type="PANTHER" id="PTHR22770">
    <property type="entry name" value="UBIQUITIN CONJUGATING ENZYME 7 INTERACTING PROTEIN-RELATED"/>
    <property type="match status" value="1"/>
</dbReference>
<accession>A0A6A6CFY0</accession>
<keyword evidence="9" id="KW-0812">Transmembrane</keyword>